<dbReference type="eggNOG" id="ENOG50333EI">
    <property type="taxonomic scope" value="Bacteria"/>
</dbReference>
<dbReference type="OrthoDB" id="1778725at2"/>
<protein>
    <recommendedName>
        <fullName evidence="4">Mercury transporter</fullName>
    </recommendedName>
</protein>
<sequence length="69" mass="7983">MDIITQLISAFIGLIRVGALFRVVFCFVKMAASEDEVAVYKRRIKNTLFFYAIAESIWQIKDIVLGYYL</sequence>
<dbReference type="AlphaFoldDB" id="D9SP89"/>
<dbReference type="KEGG" id="ccb:Clocel_2335"/>
<feature type="transmembrane region" description="Helical" evidence="1">
    <location>
        <begin position="6"/>
        <end position="28"/>
    </location>
</feature>
<evidence type="ECO:0000256" key="1">
    <source>
        <dbReference type="SAM" id="Phobius"/>
    </source>
</evidence>
<evidence type="ECO:0000313" key="2">
    <source>
        <dbReference type="EMBL" id="ADL52054.1"/>
    </source>
</evidence>
<keyword evidence="1" id="KW-1133">Transmembrane helix</keyword>
<dbReference type="RefSeq" id="WP_010075393.1">
    <property type="nucleotide sequence ID" value="NC_014393.1"/>
</dbReference>
<dbReference type="STRING" id="573061.Clocel_2335"/>
<proteinExistence type="predicted"/>
<evidence type="ECO:0000313" key="3">
    <source>
        <dbReference type="Proteomes" id="UP000002730"/>
    </source>
</evidence>
<keyword evidence="1" id="KW-0812">Transmembrane</keyword>
<keyword evidence="1" id="KW-0472">Membrane</keyword>
<organism evidence="2 3">
    <name type="scientific">Clostridium cellulovorans (strain ATCC 35296 / DSM 3052 / OCM 3 / 743B)</name>
    <dbReference type="NCBI Taxonomy" id="573061"/>
    <lineage>
        <taxon>Bacteria</taxon>
        <taxon>Bacillati</taxon>
        <taxon>Bacillota</taxon>
        <taxon>Clostridia</taxon>
        <taxon>Eubacteriales</taxon>
        <taxon>Clostridiaceae</taxon>
        <taxon>Clostridium</taxon>
    </lineage>
</organism>
<dbReference type="HOGENOM" id="CLU_200302_0_0_9"/>
<keyword evidence="3" id="KW-1185">Reference proteome</keyword>
<gene>
    <name evidence="2" type="ordered locus">Clocel_2335</name>
</gene>
<dbReference type="Proteomes" id="UP000002730">
    <property type="component" value="Chromosome"/>
</dbReference>
<evidence type="ECO:0008006" key="4">
    <source>
        <dbReference type="Google" id="ProtNLM"/>
    </source>
</evidence>
<reference evidence="2 3" key="1">
    <citation type="submission" date="2010-08" db="EMBL/GenBank/DDBJ databases">
        <title>Complete sequence of Clostridium cellulovorans 743B.</title>
        <authorList>
            <consortium name="US DOE Joint Genome Institute"/>
            <person name="Lucas S."/>
            <person name="Copeland A."/>
            <person name="Lapidus A."/>
            <person name="Cheng J.-F."/>
            <person name="Bruce D."/>
            <person name="Goodwin L."/>
            <person name="Pitluck S."/>
            <person name="Chertkov O."/>
            <person name="Detter J.C."/>
            <person name="Han C."/>
            <person name="Tapia R."/>
            <person name="Land M."/>
            <person name="Hauser L."/>
            <person name="Chang Y.-J."/>
            <person name="Jeffries C."/>
            <person name="Kyrpides N."/>
            <person name="Ivanova N."/>
            <person name="Mikhailova N."/>
            <person name="Hemme C.L."/>
            <person name="Woyke T."/>
        </authorList>
    </citation>
    <scope>NUCLEOTIDE SEQUENCE [LARGE SCALE GENOMIC DNA]</scope>
    <source>
        <strain evidence="3">ATCC 35296 / DSM 3052 / OCM 3 / 743B</strain>
    </source>
</reference>
<name>D9SP89_CLOC7</name>
<dbReference type="EMBL" id="CP002160">
    <property type="protein sequence ID" value="ADL52054.1"/>
    <property type="molecule type" value="Genomic_DNA"/>
</dbReference>
<accession>D9SP89</accession>